<reference evidence="1" key="1">
    <citation type="submission" date="2018-08" db="EMBL/GenBank/DDBJ databases">
        <title>Draft genome sequence of azole-resistant Aspergillus thermomutatus (Neosartorya pseudofischeri) strain HMR AF 39, isolated from a human nasal aspirate.</title>
        <authorList>
            <person name="Parent-Michaud M."/>
            <person name="Dufresne P.J."/>
            <person name="Fournier E."/>
            <person name="Martineau C."/>
            <person name="Moreira S."/>
            <person name="Perkins V."/>
            <person name="De Repentigny L."/>
            <person name="Dufresne S.F."/>
        </authorList>
    </citation>
    <scope>NUCLEOTIDE SEQUENCE [LARGE SCALE GENOMIC DNA]</scope>
    <source>
        <strain evidence="1">HMR AF 39</strain>
    </source>
</reference>
<evidence type="ECO:0000313" key="2">
    <source>
        <dbReference type="Proteomes" id="UP000215305"/>
    </source>
</evidence>
<dbReference type="OrthoDB" id="5429442at2759"/>
<evidence type="ECO:0000313" key="1">
    <source>
        <dbReference type="EMBL" id="RHZ67170.1"/>
    </source>
</evidence>
<dbReference type="AlphaFoldDB" id="A0A397I2U2"/>
<proteinExistence type="predicted"/>
<keyword evidence="2" id="KW-1185">Reference proteome</keyword>
<protein>
    <submittedName>
        <fullName evidence="1">Uncharacterized protein</fullName>
    </submittedName>
</protein>
<dbReference type="EMBL" id="NKHU02000008">
    <property type="protein sequence ID" value="RHZ67170.1"/>
    <property type="molecule type" value="Genomic_DNA"/>
</dbReference>
<sequence length="551" mass="61545">MADDFTRSQVKYTDPKNYDQVIMVTQNTINKQLHNMWALEEESSKLRTLTTSNSGGSIDAKLEAPRIELNIKDSTKPIYYYLTFKSGTLKVYQSDDRADTSTRDFDVKGWTICFAAQISRKIVTGNETEFDVYTTKTGLKDCVFSLAKLYLDATSIPDPSIASTLPIPANSSYANVDWKNETTIVKSNFDTFMSRWVVDMGNAQKNVVGYSVLAGSTVNPHAPSFSPTAIDYCNYPWRDPSDYANLQTNKNDQDGVDQNAFSYLITTQKKEPPEARVLEYSAPFVNNAHGAVLCMNRELFWASWMLDHLRKLVRGTEMIPQKAYLEDVTAKYPDYASVVSTAPSFAFGTNPDHPNADDSYFALTDEGPEWSWSKYATPSTVSVDVPSTNSKRTVTETAQSAVQVTFVSGGQKIAITGSNSFRFHYSSSEGGHATLTTQTWWHLNFALGAVSDGGLQITRVADPTGVESVTTSHSFENDQLEWNYPFGDFAQAISDTLKRWFNNSLAWLTNDLVSALQHHHKLYLPASGVFLMQDAKFNKRGDLLVELHYNG</sequence>
<accession>A0A397I2U2</accession>
<dbReference type="VEuPathDB" id="FungiDB:CDV56_109356"/>
<dbReference type="RefSeq" id="XP_026618522.1">
    <property type="nucleotide sequence ID" value="XM_026762975.1"/>
</dbReference>
<name>A0A397I2U2_ASPTH</name>
<comment type="caution">
    <text evidence="1">The sequence shown here is derived from an EMBL/GenBank/DDBJ whole genome shotgun (WGS) entry which is preliminary data.</text>
</comment>
<gene>
    <name evidence="1" type="ORF">CDV56_109356</name>
</gene>
<dbReference type="Proteomes" id="UP000215305">
    <property type="component" value="Unassembled WGS sequence"/>
</dbReference>
<organism evidence="1 2">
    <name type="scientific">Aspergillus thermomutatus</name>
    <name type="common">Neosartorya pseudofischeri</name>
    <dbReference type="NCBI Taxonomy" id="41047"/>
    <lineage>
        <taxon>Eukaryota</taxon>
        <taxon>Fungi</taxon>
        <taxon>Dikarya</taxon>
        <taxon>Ascomycota</taxon>
        <taxon>Pezizomycotina</taxon>
        <taxon>Eurotiomycetes</taxon>
        <taxon>Eurotiomycetidae</taxon>
        <taxon>Eurotiales</taxon>
        <taxon>Aspergillaceae</taxon>
        <taxon>Aspergillus</taxon>
        <taxon>Aspergillus subgen. Fumigati</taxon>
    </lineage>
</organism>
<dbReference type="GeneID" id="38131330"/>